<comment type="subcellular location">
    <subcellularLocation>
        <location evidence="1">Nucleus</location>
    </subcellularLocation>
</comment>
<reference evidence="10 11" key="1">
    <citation type="journal article" date="2017" name="PLoS Biol.">
        <title>The sea cucumber genome provides insights into morphological evolution and visceral regeneration.</title>
        <authorList>
            <person name="Zhang X."/>
            <person name="Sun L."/>
            <person name="Yuan J."/>
            <person name="Sun Y."/>
            <person name="Gao Y."/>
            <person name="Zhang L."/>
            <person name="Li S."/>
            <person name="Dai H."/>
            <person name="Hamel J.F."/>
            <person name="Liu C."/>
            <person name="Yu Y."/>
            <person name="Liu S."/>
            <person name="Lin W."/>
            <person name="Guo K."/>
            <person name="Jin S."/>
            <person name="Xu P."/>
            <person name="Storey K.B."/>
            <person name="Huan P."/>
            <person name="Zhang T."/>
            <person name="Zhou Y."/>
            <person name="Zhang J."/>
            <person name="Lin C."/>
            <person name="Li X."/>
            <person name="Xing L."/>
            <person name="Huo D."/>
            <person name="Sun M."/>
            <person name="Wang L."/>
            <person name="Mercier A."/>
            <person name="Li F."/>
            <person name="Yang H."/>
            <person name="Xiang J."/>
        </authorList>
    </citation>
    <scope>NUCLEOTIDE SEQUENCE [LARGE SCALE GENOMIC DNA]</scope>
    <source>
        <strain evidence="10">Shaxun</strain>
        <tissue evidence="10">Muscle</tissue>
    </source>
</reference>
<evidence type="ECO:0000256" key="2">
    <source>
        <dbReference type="ARBA" id="ARBA00022723"/>
    </source>
</evidence>
<feature type="domain" description="C2H2-type" evidence="9">
    <location>
        <begin position="181"/>
        <end position="210"/>
    </location>
</feature>
<dbReference type="PROSITE" id="PS00028">
    <property type="entry name" value="ZINC_FINGER_C2H2_1"/>
    <property type="match status" value="6"/>
</dbReference>
<gene>
    <name evidence="10" type="ORF">BSL78_02103</name>
</gene>
<keyword evidence="5" id="KW-0862">Zinc</keyword>
<evidence type="ECO:0000256" key="7">
    <source>
        <dbReference type="PROSITE-ProRule" id="PRU00042"/>
    </source>
</evidence>
<dbReference type="PROSITE" id="PS50157">
    <property type="entry name" value="ZINC_FINGER_C2H2_2"/>
    <property type="match status" value="6"/>
</dbReference>
<organism evidence="10 11">
    <name type="scientific">Stichopus japonicus</name>
    <name type="common">Sea cucumber</name>
    <dbReference type="NCBI Taxonomy" id="307972"/>
    <lineage>
        <taxon>Eukaryota</taxon>
        <taxon>Metazoa</taxon>
        <taxon>Echinodermata</taxon>
        <taxon>Eleutherozoa</taxon>
        <taxon>Echinozoa</taxon>
        <taxon>Holothuroidea</taxon>
        <taxon>Aspidochirotacea</taxon>
        <taxon>Aspidochirotida</taxon>
        <taxon>Stichopodidae</taxon>
        <taxon>Apostichopus</taxon>
    </lineage>
</organism>
<evidence type="ECO:0000256" key="5">
    <source>
        <dbReference type="ARBA" id="ARBA00022833"/>
    </source>
</evidence>
<dbReference type="FunFam" id="3.30.160.60:FF:000744">
    <property type="entry name" value="zinc finger E-box-binding homeobox 1"/>
    <property type="match status" value="1"/>
</dbReference>
<feature type="compositionally biased region" description="Low complexity" evidence="8">
    <location>
        <begin position="51"/>
        <end position="60"/>
    </location>
</feature>
<keyword evidence="3" id="KW-0677">Repeat</keyword>
<dbReference type="EMBL" id="MRZV01000044">
    <property type="protein sequence ID" value="PIK60929.1"/>
    <property type="molecule type" value="Genomic_DNA"/>
</dbReference>
<dbReference type="InterPro" id="IPR013087">
    <property type="entry name" value="Znf_C2H2_type"/>
</dbReference>
<dbReference type="STRING" id="307972.A0A2G8LKZ7"/>
<protein>
    <recommendedName>
        <fullName evidence="9">C2H2-type domain-containing protein</fullName>
    </recommendedName>
</protein>
<evidence type="ECO:0000259" key="9">
    <source>
        <dbReference type="PROSITE" id="PS50157"/>
    </source>
</evidence>
<keyword evidence="2" id="KW-0479">Metal-binding</keyword>
<evidence type="ECO:0000256" key="6">
    <source>
        <dbReference type="ARBA" id="ARBA00023242"/>
    </source>
</evidence>
<feature type="domain" description="C2H2-type" evidence="9">
    <location>
        <begin position="152"/>
        <end position="180"/>
    </location>
</feature>
<evidence type="ECO:0000256" key="4">
    <source>
        <dbReference type="ARBA" id="ARBA00022771"/>
    </source>
</evidence>
<evidence type="ECO:0000256" key="3">
    <source>
        <dbReference type="ARBA" id="ARBA00022737"/>
    </source>
</evidence>
<dbReference type="GO" id="GO:0000981">
    <property type="term" value="F:DNA-binding transcription factor activity, RNA polymerase II-specific"/>
    <property type="evidence" value="ECO:0007669"/>
    <property type="project" value="TreeGrafter"/>
</dbReference>
<dbReference type="OrthoDB" id="8113227at2759"/>
<feature type="domain" description="C2H2-type" evidence="9">
    <location>
        <begin position="304"/>
        <end position="331"/>
    </location>
</feature>
<sequence length="346" mass="38980">MSTRECGPGPADMACSLSPSMNTVSPDGSHLLSEAAQRDDVIASAPKDPPSSSTVSSTSSDTRHNKVICSSGTSLSIMIKPADPVDLLDSTPVYFTDDLEHFHVVQEETVPLEAKSDEEIETFIPPIGGKLCSDTSSLSTCVQKQSRSIKSYVCGECGKTFAAKRNLRHHIKVIHVSEQTYSCQVCGKVFRHFHNMNIHKQNQNHFTANEQHLVKPRRTFECPVCKKTFQQKSNLVAHSRLHSGERPFKCSYCDRRFVQNSNCKKHELTHTHQRPYNCCHCPKSFTSSCNLQRHQMSHHQGKNFLCPFCGKSFTQKWNLKKHERRHVQEASKPPVILFQSKEIGSK</sequence>
<proteinExistence type="predicted"/>
<evidence type="ECO:0000256" key="1">
    <source>
        <dbReference type="ARBA" id="ARBA00004123"/>
    </source>
</evidence>
<feature type="compositionally biased region" description="Polar residues" evidence="8">
    <location>
        <begin position="17"/>
        <end position="26"/>
    </location>
</feature>
<feature type="domain" description="C2H2-type" evidence="9">
    <location>
        <begin position="276"/>
        <end position="304"/>
    </location>
</feature>
<feature type="domain" description="C2H2-type" evidence="9">
    <location>
        <begin position="248"/>
        <end position="275"/>
    </location>
</feature>
<dbReference type="Proteomes" id="UP000230750">
    <property type="component" value="Unassembled WGS sequence"/>
</dbReference>
<feature type="domain" description="C2H2-type" evidence="9">
    <location>
        <begin position="220"/>
        <end position="247"/>
    </location>
</feature>
<evidence type="ECO:0000256" key="8">
    <source>
        <dbReference type="SAM" id="MobiDB-lite"/>
    </source>
</evidence>
<dbReference type="SUPFAM" id="SSF57667">
    <property type="entry name" value="beta-beta-alpha zinc fingers"/>
    <property type="match status" value="3"/>
</dbReference>
<feature type="region of interest" description="Disordered" evidence="8">
    <location>
        <begin position="1"/>
        <end position="65"/>
    </location>
</feature>
<keyword evidence="6" id="KW-0539">Nucleus</keyword>
<keyword evidence="4 7" id="KW-0863">Zinc-finger</keyword>
<dbReference type="AlphaFoldDB" id="A0A2G8LKZ7"/>
<accession>A0A2G8LKZ7</accession>
<dbReference type="PANTHER" id="PTHR24381">
    <property type="entry name" value="ZINC FINGER PROTEIN"/>
    <property type="match status" value="1"/>
</dbReference>
<dbReference type="GO" id="GO:0005634">
    <property type="term" value="C:nucleus"/>
    <property type="evidence" value="ECO:0007669"/>
    <property type="project" value="UniProtKB-SubCell"/>
</dbReference>
<dbReference type="GO" id="GO:0008270">
    <property type="term" value="F:zinc ion binding"/>
    <property type="evidence" value="ECO:0007669"/>
    <property type="project" value="UniProtKB-KW"/>
</dbReference>
<dbReference type="FunFam" id="3.30.160.60:FF:000100">
    <property type="entry name" value="Zinc finger 45-like"/>
    <property type="match status" value="1"/>
</dbReference>
<dbReference type="Gene3D" id="3.30.160.60">
    <property type="entry name" value="Classic Zinc Finger"/>
    <property type="match status" value="6"/>
</dbReference>
<dbReference type="PANTHER" id="PTHR24381:SF393">
    <property type="entry name" value="CHROMATIN-LINKED ADAPTOR FOR MSL PROTEINS, ISOFORM B"/>
    <property type="match status" value="1"/>
</dbReference>
<comment type="caution">
    <text evidence="10">The sequence shown here is derived from an EMBL/GenBank/DDBJ whole genome shotgun (WGS) entry which is preliminary data.</text>
</comment>
<name>A0A2G8LKZ7_STIJA</name>
<dbReference type="InterPro" id="IPR036236">
    <property type="entry name" value="Znf_C2H2_sf"/>
</dbReference>
<dbReference type="GO" id="GO:0000977">
    <property type="term" value="F:RNA polymerase II transcription regulatory region sequence-specific DNA binding"/>
    <property type="evidence" value="ECO:0007669"/>
    <property type="project" value="TreeGrafter"/>
</dbReference>
<dbReference type="FunFam" id="3.30.160.60:FF:000110">
    <property type="entry name" value="Zinc finger protein-like"/>
    <property type="match status" value="2"/>
</dbReference>
<dbReference type="Pfam" id="PF00096">
    <property type="entry name" value="zf-C2H2"/>
    <property type="match status" value="6"/>
</dbReference>
<dbReference type="SMART" id="SM00355">
    <property type="entry name" value="ZnF_C2H2"/>
    <property type="match status" value="6"/>
</dbReference>
<keyword evidence="11" id="KW-1185">Reference proteome</keyword>
<evidence type="ECO:0000313" key="11">
    <source>
        <dbReference type="Proteomes" id="UP000230750"/>
    </source>
</evidence>
<evidence type="ECO:0000313" key="10">
    <source>
        <dbReference type="EMBL" id="PIK60929.1"/>
    </source>
</evidence>